<organism evidence="1 2">
    <name type="scientific">Winogradskyella poriferorum</name>
    <dbReference type="NCBI Taxonomy" id="307627"/>
    <lineage>
        <taxon>Bacteria</taxon>
        <taxon>Pseudomonadati</taxon>
        <taxon>Bacteroidota</taxon>
        <taxon>Flavobacteriia</taxon>
        <taxon>Flavobacteriales</taxon>
        <taxon>Flavobacteriaceae</taxon>
        <taxon>Winogradskyella</taxon>
    </lineage>
</organism>
<sequence>MHQIQNNQGEFSSISNLIEYIMKTCANHFKEKRALAFALIVYDFEDPQVIEILQNQKYFDALDYISGDKLTVFYINSQYLDYQSKVASESNLMHIELGVQKIGGPVNVSPKIIAENLINKENLPSPSVLFFTVSENVITNFTIAQLRHQEVEKGFIELKEIIKNGVGSLDKVQDDYKENKPEIFNLIKGSIEASEFWKNGAIGFNKLMKIKSFISFWKV</sequence>
<protein>
    <submittedName>
        <fullName evidence="1">Uncharacterized protein</fullName>
    </submittedName>
</protein>
<dbReference type="RefSeq" id="WP_331809492.1">
    <property type="nucleotide sequence ID" value="NZ_JAZHOU010000002.1"/>
</dbReference>
<comment type="caution">
    <text evidence="1">The sequence shown here is derived from an EMBL/GenBank/DDBJ whole genome shotgun (WGS) entry which is preliminary data.</text>
</comment>
<accession>A0ABU7W6G6</accession>
<evidence type="ECO:0000313" key="1">
    <source>
        <dbReference type="EMBL" id="MEF3078714.1"/>
    </source>
</evidence>
<proteinExistence type="predicted"/>
<gene>
    <name evidence="1" type="ORF">V1468_06855</name>
</gene>
<name>A0ABU7W6G6_9FLAO</name>
<evidence type="ECO:0000313" key="2">
    <source>
        <dbReference type="Proteomes" id="UP001356704"/>
    </source>
</evidence>
<dbReference type="Proteomes" id="UP001356704">
    <property type="component" value="Unassembled WGS sequence"/>
</dbReference>
<dbReference type="EMBL" id="JAZHOU010000002">
    <property type="protein sequence ID" value="MEF3078714.1"/>
    <property type="molecule type" value="Genomic_DNA"/>
</dbReference>
<keyword evidence="2" id="KW-1185">Reference proteome</keyword>
<reference evidence="1 2" key="1">
    <citation type="submission" date="2024-02" db="EMBL/GenBank/DDBJ databases">
        <title>Winogradskyella poriferorum JCM 12885.</title>
        <authorList>
            <person name="Zhang D.-F."/>
            <person name="Fu Z.-Y."/>
        </authorList>
    </citation>
    <scope>NUCLEOTIDE SEQUENCE [LARGE SCALE GENOMIC DNA]</scope>
    <source>
        <strain evidence="1 2">JCM 12885</strain>
    </source>
</reference>